<dbReference type="EMBL" id="JBBPBM010000016">
    <property type="protein sequence ID" value="KAK8557597.1"/>
    <property type="molecule type" value="Genomic_DNA"/>
</dbReference>
<proteinExistence type="predicted"/>
<reference evidence="1 2" key="1">
    <citation type="journal article" date="2024" name="G3 (Bethesda)">
        <title>Genome assembly of Hibiscus sabdariffa L. provides insights into metabolisms of medicinal natural products.</title>
        <authorList>
            <person name="Kim T."/>
        </authorList>
    </citation>
    <scope>NUCLEOTIDE SEQUENCE [LARGE SCALE GENOMIC DNA]</scope>
    <source>
        <strain evidence="1">TK-2024</strain>
        <tissue evidence="1">Old leaves</tissue>
    </source>
</reference>
<organism evidence="1 2">
    <name type="scientific">Hibiscus sabdariffa</name>
    <name type="common">roselle</name>
    <dbReference type="NCBI Taxonomy" id="183260"/>
    <lineage>
        <taxon>Eukaryota</taxon>
        <taxon>Viridiplantae</taxon>
        <taxon>Streptophyta</taxon>
        <taxon>Embryophyta</taxon>
        <taxon>Tracheophyta</taxon>
        <taxon>Spermatophyta</taxon>
        <taxon>Magnoliopsida</taxon>
        <taxon>eudicotyledons</taxon>
        <taxon>Gunneridae</taxon>
        <taxon>Pentapetalae</taxon>
        <taxon>rosids</taxon>
        <taxon>malvids</taxon>
        <taxon>Malvales</taxon>
        <taxon>Malvaceae</taxon>
        <taxon>Malvoideae</taxon>
        <taxon>Hibiscus</taxon>
    </lineage>
</organism>
<dbReference type="InterPro" id="IPR036574">
    <property type="entry name" value="Scorpion_toxin-like_sf"/>
</dbReference>
<comment type="caution">
    <text evidence="1">The sequence shown here is derived from an EMBL/GenBank/DDBJ whole genome shotgun (WGS) entry which is preliminary data.</text>
</comment>
<protein>
    <recommendedName>
        <fullName evidence="3">Defensin-like protein</fullName>
    </recommendedName>
</protein>
<evidence type="ECO:0000313" key="1">
    <source>
        <dbReference type="EMBL" id="KAK8557597.1"/>
    </source>
</evidence>
<name>A0ABR2EBV2_9ROSI</name>
<sequence length="83" mass="8469">MTGGKVALLLVEQIWGILLCLILLRNLVAVPVGVGVGAFNAPVCLGNCSAVPDCHQACIDKGFPKGGVCLGFSFSDLACCCTS</sequence>
<accession>A0ABR2EBV2</accession>
<dbReference type="Proteomes" id="UP001472677">
    <property type="component" value="Unassembled WGS sequence"/>
</dbReference>
<keyword evidence="2" id="KW-1185">Reference proteome</keyword>
<dbReference type="Gene3D" id="3.30.30.10">
    <property type="entry name" value="Knottin, scorpion toxin-like"/>
    <property type="match status" value="1"/>
</dbReference>
<evidence type="ECO:0008006" key="3">
    <source>
        <dbReference type="Google" id="ProtNLM"/>
    </source>
</evidence>
<evidence type="ECO:0000313" key="2">
    <source>
        <dbReference type="Proteomes" id="UP001472677"/>
    </source>
</evidence>
<gene>
    <name evidence="1" type="ORF">V6N12_009826</name>
</gene>